<feature type="transmembrane region" description="Helical" evidence="11">
    <location>
        <begin position="12"/>
        <end position="34"/>
    </location>
</feature>
<dbReference type="Pfam" id="PF02669">
    <property type="entry name" value="KdpC"/>
    <property type="match status" value="1"/>
</dbReference>
<evidence type="ECO:0000256" key="8">
    <source>
        <dbReference type="ARBA" id="ARBA00022989"/>
    </source>
</evidence>
<keyword evidence="10 11" id="KW-0472">Membrane</keyword>
<dbReference type="Proteomes" id="UP001597182">
    <property type="component" value="Unassembled WGS sequence"/>
</dbReference>
<gene>
    <name evidence="11" type="primary">kdpC</name>
    <name evidence="13" type="ORF">ACFQ34_20730</name>
</gene>
<dbReference type="PANTHER" id="PTHR30042">
    <property type="entry name" value="POTASSIUM-TRANSPORTING ATPASE C CHAIN"/>
    <property type="match status" value="1"/>
</dbReference>
<evidence type="ECO:0000256" key="9">
    <source>
        <dbReference type="ARBA" id="ARBA00023065"/>
    </source>
</evidence>
<evidence type="ECO:0000256" key="3">
    <source>
        <dbReference type="ARBA" id="ARBA00022538"/>
    </source>
</evidence>
<evidence type="ECO:0000313" key="14">
    <source>
        <dbReference type="Proteomes" id="UP001597182"/>
    </source>
</evidence>
<evidence type="ECO:0000313" key="13">
    <source>
        <dbReference type="EMBL" id="MFD1235724.1"/>
    </source>
</evidence>
<organism evidence="13 14">
    <name type="scientific">Pseudonocardia benzenivorans</name>
    <dbReference type="NCBI Taxonomy" id="228005"/>
    <lineage>
        <taxon>Bacteria</taxon>
        <taxon>Bacillati</taxon>
        <taxon>Actinomycetota</taxon>
        <taxon>Actinomycetes</taxon>
        <taxon>Pseudonocardiales</taxon>
        <taxon>Pseudonocardiaceae</taxon>
        <taxon>Pseudonocardia</taxon>
    </lineage>
</organism>
<dbReference type="PANTHER" id="PTHR30042:SF2">
    <property type="entry name" value="POTASSIUM-TRANSPORTING ATPASE KDPC SUBUNIT"/>
    <property type="match status" value="1"/>
</dbReference>
<accession>A0ABW3VN27</accession>
<comment type="subunit">
    <text evidence="11">The system is composed of three essential subunits: KdpA, KdpB and KdpC.</text>
</comment>
<dbReference type="InterPro" id="IPR003820">
    <property type="entry name" value="KdpC"/>
</dbReference>
<evidence type="ECO:0000256" key="5">
    <source>
        <dbReference type="ARBA" id="ARBA00022741"/>
    </source>
</evidence>
<keyword evidence="2 11" id="KW-1003">Cell membrane</keyword>
<reference evidence="14" key="1">
    <citation type="journal article" date="2019" name="Int. J. Syst. Evol. Microbiol.">
        <title>The Global Catalogue of Microorganisms (GCM) 10K type strain sequencing project: providing services to taxonomists for standard genome sequencing and annotation.</title>
        <authorList>
            <consortium name="The Broad Institute Genomics Platform"/>
            <consortium name="The Broad Institute Genome Sequencing Center for Infectious Disease"/>
            <person name="Wu L."/>
            <person name="Ma J."/>
        </authorList>
    </citation>
    <scope>NUCLEOTIDE SEQUENCE [LARGE SCALE GENOMIC DNA]</scope>
    <source>
        <strain evidence="14">CCUG 49018</strain>
    </source>
</reference>
<comment type="caution">
    <text evidence="13">The sequence shown here is derived from an EMBL/GenBank/DDBJ whole genome shotgun (WGS) entry which is preliminary data.</text>
</comment>
<name>A0ABW3VN27_9PSEU</name>
<sequence length="206" mass="20636">MLSTLRRQTGTGLRLLIVFTIVCGIVYPLAVWGVSRIPGLSGSAEGSVVTAADGTVAGSSVIGVDPVPANPAADPYFHTRPAASAQGVLGPADTTTSGGSNKAADSQDLLHEVEQRRAAIAQREGVAPAAVPTDAVTASGSGLDPDISPAYAALQVARVARVTGLPVAQVQGLVAQATSGRALGFLGEPAVDVTTLNLAVQGALHR</sequence>
<proteinExistence type="inferred from homology"/>
<keyword evidence="3 11" id="KW-0633">Potassium transport</keyword>
<keyword evidence="9 11" id="KW-0406">Ion transport</keyword>
<keyword evidence="14" id="KW-1185">Reference proteome</keyword>
<evidence type="ECO:0000256" key="4">
    <source>
        <dbReference type="ARBA" id="ARBA00022692"/>
    </source>
</evidence>
<keyword evidence="6 11" id="KW-0067">ATP-binding</keyword>
<evidence type="ECO:0000256" key="10">
    <source>
        <dbReference type="ARBA" id="ARBA00023136"/>
    </source>
</evidence>
<feature type="compositionally biased region" description="Polar residues" evidence="12">
    <location>
        <begin position="93"/>
        <end position="104"/>
    </location>
</feature>
<evidence type="ECO:0000256" key="7">
    <source>
        <dbReference type="ARBA" id="ARBA00022958"/>
    </source>
</evidence>
<dbReference type="RefSeq" id="WP_013676223.1">
    <property type="nucleotide sequence ID" value="NZ_BAABKS010000017.1"/>
</dbReference>
<evidence type="ECO:0000256" key="2">
    <source>
        <dbReference type="ARBA" id="ARBA00022475"/>
    </source>
</evidence>
<protein>
    <recommendedName>
        <fullName evidence="11">Potassium-transporting ATPase KdpC subunit</fullName>
    </recommendedName>
    <alternativeName>
        <fullName evidence="11">ATP phosphohydrolase [potassium-transporting] C chain</fullName>
    </alternativeName>
    <alternativeName>
        <fullName evidence="11">Potassium-binding and translocating subunit C</fullName>
    </alternativeName>
    <alternativeName>
        <fullName evidence="11">Potassium-translocating ATPase C chain</fullName>
    </alternativeName>
</protein>
<dbReference type="HAMAP" id="MF_00276">
    <property type="entry name" value="KdpC"/>
    <property type="match status" value="1"/>
</dbReference>
<dbReference type="EMBL" id="JBHTMB010000171">
    <property type="protein sequence ID" value="MFD1235724.1"/>
    <property type="molecule type" value="Genomic_DNA"/>
</dbReference>
<keyword evidence="7 11" id="KW-0630">Potassium</keyword>
<comment type="subcellular location">
    <subcellularLocation>
        <location evidence="11">Cell membrane</location>
        <topology evidence="11">Single-pass membrane protein</topology>
    </subcellularLocation>
</comment>
<keyword evidence="1 11" id="KW-0813">Transport</keyword>
<feature type="region of interest" description="Disordered" evidence="12">
    <location>
        <begin position="84"/>
        <end position="106"/>
    </location>
</feature>
<comment type="similarity">
    <text evidence="11">Belongs to the KdpC family.</text>
</comment>
<keyword evidence="4 11" id="KW-0812">Transmembrane</keyword>
<dbReference type="PIRSF" id="PIRSF001296">
    <property type="entry name" value="K_ATPase_KdpC"/>
    <property type="match status" value="1"/>
</dbReference>
<keyword evidence="8 11" id="KW-1133">Transmembrane helix</keyword>
<evidence type="ECO:0000256" key="12">
    <source>
        <dbReference type="SAM" id="MobiDB-lite"/>
    </source>
</evidence>
<evidence type="ECO:0000256" key="1">
    <source>
        <dbReference type="ARBA" id="ARBA00022448"/>
    </source>
</evidence>
<keyword evidence="5 11" id="KW-0547">Nucleotide-binding</keyword>
<evidence type="ECO:0000256" key="6">
    <source>
        <dbReference type="ARBA" id="ARBA00022840"/>
    </source>
</evidence>
<comment type="function">
    <text evidence="11">Part of the high-affinity ATP-driven potassium transport (or Kdp) system, which catalyzes the hydrolysis of ATP coupled with the electrogenic transport of potassium into the cytoplasm. This subunit acts as a catalytic chaperone that increases the ATP-binding affinity of the ATP-hydrolyzing subunit KdpB by the formation of a transient KdpB/KdpC/ATP ternary complex.</text>
</comment>
<evidence type="ECO:0000256" key="11">
    <source>
        <dbReference type="HAMAP-Rule" id="MF_00276"/>
    </source>
</evidence>